<keyword evidence="2" id="KW-0238">DNA-binding</keyword>
<protein>
    <submittedName>
        <fullName evidence="5">LuxR C-terminal-related transcriptional regulator</fullName>
    </submittedName>
</protein>
<evidence type="ECO:0000313" key="6">
    <source>
        <dbReference type="Proteomes" id="UP001177592"/>
    </source>
</evidence>
<dbReference type="Pfam" id="PF00196">
    <property type="entry name" value="GerE"/>
    <property type="match status" value="1"/>
</dbReference>
<organism evidence="5 6">
    <name type="scientific">Arsenophonus nasoniae</name>
    <name type="common">son-killer infecting Nasonia vitripennis</name>
    <dbReference type="NCBI Taxonomy" id="638"/>
    <lineage>
        <taxon>Bacteria</taxon>
        <taxon>Pseudomonadati</taxon>
        <taxon>Pseudomonadota</taxon>
        <taxon>Gammaproteobacteria</taxon>
        <taxon>Enterobacterales</taxon>
        <taxon>Morganellaceae</taxon>
        <taxon>Arsenophonus</taxon>
    </lineage>
</organism>
<keyword evidence="5" id="KW-0614">Plasmid</keyword>
<name>A0ABY8NYS2_9GAMM</name>
<keyword evidence="6" id="KW-1185">Reference proteome</keyword>
<dbReference type="InterPro" id="IPR005143">
    <property type="entry name" value="TF_LuxR_autoind-bd_dom"/>
</dbReference>
<reference evidence="5" key="1">
    <citation type="submission" date="2023-04" db="EMBL/GenBank/DDBJ databases">
        <title>Genome dynamics across the evolutionary transition to endosymbiosis.</title>
        <authorList>
            <person name="Siozios S."/>
            <person name="Nadal-Jimenez P."/>
            <person name="Azagi T."/>
            <person name="Sprong H."/>
            <person name="Frost C.L."/>
            <person name="Parratt S.R."/>
            <person name="Taylor G."/>
            <person name="Brettell L."/>
            <person name="Lew K.C."/>
            <person name="Croft L."/>
            <person name="King K.C."/>
            <person name="Brockhurst M.A."/>
            <person name="Hypsa V."/>
            <person name="Novakova E."/>
            <person name="Darby A.C."/>
            <person name="Hurst G.D.D."/>
        </authorList>
    </citation>
    <scope>NUCLEOTIDE SEQUENCE</scope>
    <source>
        <strain evidence="5">ANv_CAN</strain>
        <plasmid evidence="5">paNv_CAN17</plasmid>
    </source>
</reference>
<feature type="domain" description="HTH luxR-type" evidence="4">
    <location>
        <begin position="164"/>
        <end position="229"/>
    </location>
</feature>
<geneLocation type="plasmid" evidence="5 6">
    <name>paNv_CAN17</name>
</geneLocation>
<dbReference type="RefSeq" id="WP_280632709.1">
    <property type="nucleotide sequence ID" value="NZ_CP123540.1"/>
</dbReference>
<evidence type="ECO:0000256" key="2">
    <source>
        <dbReference type="ARBA" id="ARBA00023125"/>
    </source>
</evidence>
<proteinExistence type="predicted"/>
<dbReference type="PANTHER" id="PTHR44688:SF16">
    <property type="entry name" value="DNA-BINDING TRANSCRIPTIONAL ACTIVATOR DEVR_DOSR"/>
    <property type="match status" value="1"/>
</dbReference>
<dbReference type="SMART" id="SM00421">
    <property type="entry name" value="HTH_LUXR"/>
    <property type="match status" value="1"/>
</dbReference>
<dbReference type="CDD" id="cd06170">
    <property type="entry name" value="LuxR_C_like"/>
    <property type="match status" value="1"/>
</dbReference>
<keyword evidence="3" id="KW-0804">Transcription</keyword>
<dbReference type="PRINTS" id="PR00038">
    <property type="entry name" value="HTHLUXR"/>
</dbReference>
<dbReference type="Proteomes" id="UP001177592">
    <property type="component" value="Plasmid paNv_CAN17"/>
</dbReference>
<evidence type="ECO:0000259" key="4">
    <source>
        <dbReference type="PROSITE" id="PS50043"/>
    </source>
</evidence>
<gene>
    <name evidence="5" type="ORF">QE258_28135</name>
</gene>
<dbReference type="InterPro" id="IPR000792">
    <property type="entry name" value="Tscrpt_reg_LuxR_C"/>
</dbReference>
<dbReference type="Gene3D" id="3.30.450.80">
    <property type="entry name" value="Transcription factor LuxR-like, autoinducer-binding domain"/>
    <property type="match status" value="1"/>
</dbReference>
<dbReference type="InterPro" id="IPR036693">
    <property type="entry name" value="TF_LuxR_autoind-bd_dom_sf"/>
</dbReference>
<dbReference type="SUPFAM" id="SSF75516">
    <property type="entry name" value="Pheromone-binding domain of LuxR-like quorum-sensing transcription factors"/>
    <property type="match status" value="1"/>
</dbReference>
<evidence type="ECO:0000313" key="5">
    <source>
        <dbReference type="EMBL" id="WGM09202.1"/>
    </source>
</evidence>
<dbReference type="EMBL" id="CP123540">
    <property type="protein sequence ID" value="WGM09202.1"/>
    <property type="molecule type" value="Genomic_DNA"/>
</dbReference>
<dbReference type="InterPro" id="IPR016032">
    <property type="entry name" value="Sig_transdc_resp-reg_C-effctor"/>
</dbReference>
<dbReference type="Gene3D" id="1.10.10.10">
    <property type="entry name" value="Winged helix-like DNA-binding domain superfamily/Winged helix DNA-binding domain"/>
    <property type="match status" value="1"/>
</dbReference>
<keyword evidence="1" id="KW-0805">Transcription regulation</keyword>
<sequence length="236" mass="27460">MNKSRDFYNNNEINKIVKKYLERNILKNDDKKYGYFIINKKDLFNILIINNHSDWFDLYLKLNHQLIDPVVIKSLSHVSDFFWDDKLILASKLALPKVMAQARDYSIVQGHSFVLHDHLQNLVILSIYSDNQTKPFQIDGEKLQSTLAKTHQKMLDLYAEINIDNRKKIGLSKREHEVLSWSGVGKTYKETALILNIKESTVKFHMKNIIEKLGAVNAKHVIKLASELKLIKQINA</sequence>
<dbReference type="Pfam" id="PF03472">
    <property type="entry name" value="Autoind_bind"/>
    <property type="match status" value="1"/>
</dbReference>
<dbReference type="InterPro" id="IPR036388">
    <property type="entry name" value="WH-like_DNA-bd_sf"/>
</dbReference>
<accession>A0ABY8NYS2</accession>
<evidence type="ECO:0000256" key="1">
    <source>
        <dbReference type="ARBA" id="ARBA00023015"/>
    </source>
</evidence>
<dbReference type="PROSITE" id="PS50043">
    <property type="entry name" value="HTH_LUXR_2"/>
    <property type="match status" value="1"/>
</dbReference>
<dbReference type="SUPFAM" id="SSF46894">
    <property type="entry name" value="C-terminal effector domain of the bipartite response regulators"/>
    <property type="match status" value="1"/>
</dbReference>
<evidence type="ECO:0000256" key="3">
    <source>
        <dbReference type="ARBA" id="ARBA00023163"/>
    </source>
</evidence>
<dbReference type="PANTHER" id="PTHR44688">
    <property type="entry name" value="DNA-BINDING TRANSCRIPTIONAL ACTIVATOR DEVR_DOSR"/>
    <property type="match status" value="1"/>
</dbReference>